<comment type="caution">
    <text evidence="4">The sequence shown here is derived from an EMBL/GenBank/DDBJ whole genome shotgun (WGS) entry which is preliminary data.</text>
</comment>
<dbReference type="InterPro" id="IPR020845">
    <property type="entry name" value="AMP-binding_CS"/>
</dbReference>
<protein>
    <submittedName>
        <fullName evidence="4">Long-chain acyl-CoA synthetase</fullName>
    </submittedName>
</protein>
<dbReference type="EMBL" id="VITW01000007">
    <property type="protein sequence ID" value="TWB71256.1"/>
    <property type="molecule type" value="Genomic_DNA"/>
</dbReference>
<dbReference type="PROSITE" id="PS00455">
    <property type="entry name" value="AMP_BINDING"/>
    <property type="match status" value="1"/>
</dbReference>
<keyword evidence="2" id="KW-0067">ATP-binding</keyword>
<keyword evidence="1" id="KW-0547">Nucleotide-binding</keyword>
<dbReference type="OrthoDB" id="9803968at2"/>
<evidence type="ECO:0000256" key="2">
    <source>
        <dbReference type="ARBA" id="ARBA00022840"/>
    </source>
</evidence>
<evidence type="ECO:0000259" key="3">
    <source>
        <dbReference type="Pfam" id="PF00501"/>
    </source>
</evidence>
<dbReference type="InterPro" id="IPR042099">
    <property type="entry name" value="ANL_N_sf"/>
</dbReference>
<name>A0A560JJT8_9BRAD</name>
<sequence>MTEPTRTSGAQYADVTIPSLLRARSVERAVEVAFCQKRNGKWLRTTWRDYASLVCRISAAMKAVGLNRGDRVAIMGDVSQEWLLADMATICSGAVTVGIYFTSSPEEVDYYLRDSGARIAFVGSERQLRVFLSGSQATELEKIIIMDPGWSGASPANNVTTLAEFIRGVTVDAGAALAEEAATAKASDIATIGYTSGTTGYPKGAILSHTALLAGAHTNITFCPPLATEPQRVVVHLPMSHTVARAQATTTPLITRIVPYFGETTAEFAATIREVKPTFYMAPPRFYQRNAAQILSKVQSGSARLRQDYKHAMRIAKTVLAHRQAGREANPFLDGLFEVCCEKVFRPLLAEVGFDQLTYPYTASAPMPSEVMTLWQLWGLNLKECYGQTEMVGGNLGQMADWSKAGTVGIPVQDPAWETRVLEDGEMIVRGPGLFSGYWNKPAETQSALRDGWLYTGDVVQVQPDGAFKLVDRKKEIINTSGGKSVSPTQIENELRQSPYISEAAVIGEGKKYLTALIEVDATTGLDWARSRDDQVKEYKDLAKSEIVIRLIEGEVAKANMRLARVEQIKSFRILPEELSPDSGVMTPTRKKRRKPLMERYKSLINTLYDDSEEQLIKDQLSPASKSHGVSP</sequence>
<dbReference type="SUPFAM" id="SSF56801">
    <property type="entry name" value="Acetyl-CoA synthetase-like"/>
    <property type="match status" value="1"/>
</dbReference>
<dbReference type="Gene3D" id="3.40.50.12780">
    <property type="entry name" value="N-terminal domain of ligase-like"/>
    <property type="match status" value="2"/>
</dbReference>
<dbReference type="AlphaFoldDB" id="A0A560JJT8"/>
<reference evidence="4 5" key="1">
    <citation type="submission" date="2019-06" db="EMBL/GenBank/DDBJ databases">
        <title>Genomic Encyclopedia of Type Strains, Phase IV (KMG-V): Genome sequencing to study the core and pangenomes of soil and plant-associated prokaryotes.</title>
        <authorList>
            <person name="Whitman W."/>
        </authorList>
    </citation>
    <scope>NUCLEOTIDE SEQUENCE [LARGE SCALE GENOMIC DNA]</scope>
    <source>
        <strain evidence="4 5">BR 10556</strain>
    </source>
</reference>
<proteinExistence type="predicted"/>
<feature type="domain" description="AMP-dependent synthetase/ligase" evidence="3">
    <location>
        <begin position="33"/>
        <end position="439"/>
    </location>
</feature>
<dbReference type="Proteomes" id="UP000315914">
    <property type="component" value="Unassembled WGS sequence"/>
</dbReference>
<dbReference type="PANTHER" id="PTHR43272:SF33">
    <property type="entry name" value="AMP-BINDING DOMAIN-CONTAINING PROTEIN-RELATED"/>
    <property type="match status" value="1"/>
</dbReference>
<dbReference type="Pfam" id="PF00501">
    <property type="entry name" value="AMP-binding"/>
    <property type="match status" value="1"/>
</dbReference>
<gene>
    <name evidence="4" type="ORF">FBZ95_107238</name>
</gene>
<dbReference type="GO" id="GO:0016020">
    <property type="term" value="C:membrane"/>
    <property type="evidence" value="ECO:0007669"/>
    <property type="project" value="TreeGrafter"/>
</dbReference>
<keyword evidence="5" id="KW-1185">Reference proteome</keyword>
<evidence type="ECO:0000313" key="4">
    <source>
        <dbReference type="EMBL" id="TWB71256.1"/>
    </source>
</evidence>
<dbReference type="InterPro" id="IPR000873">
    <property type="entry name" value="AMP-dep_synth/lig_dom"/>
</dbReference>
<dbReference type="GO" id="GO:0005524">
    <property type="term" value="F:ATP binding"/>
    <property type="evidence" value="ECO:0007669"/>
    <property type="project" value="UniProtKB-KW"/>
</dbReference>
<accession>A0A560JJT8</accession>
<dbReference type="Pfam" id="PF23562">
    <property type="entry name" value="AMP-binding_C_3"/>
    <property type="match status" value="1"/>
</dbReference>
<dbReference type="GO" id="GO:0004467">
    <property type="term" value="F:long-chain fatty acid-CoA ligase activity"/>
    <property type="evidence" value="ECO:0007669"/>
    <property type="project" value="TreeGrafter"/>
</dbReference>
<evidence type="ECO:0000256" key="1">
    <source>
        <dbReference type="ARBA" id="ARBA00022741"/>
    </source>
</evidence>
<organism evidence="4 5">
    <name type="scientific">Bradyrhizobium sacchari</name>
    <dbReference type="NCBI Taxonomy" id="1399419"/>
    <lineage>
        <taxon>Bacteria</taxon>
        <taxon>Pseudomonadati</taxon>
        <taxon>Pseudomonadota</taxon>
        <taxon>Alphaproteobacteria</taxon>
        <taxon>Hyphomicrobiales</taxon>
        <taxon>Nitrobacteraceae</taxon>
        <taxon>Bradyrhizobium</taxon>
    </lineage>
</organism>
<dbReference type="STRING" id="1399419.A5906_33055"/>
<dbReference type="RefSeq" id="WP_080135982.1">
    <property type="nucleotide sequence ID" value="NZ_LWIG01000010.1"/>
</dbReference>
<dbReference type="PANTHER" id="PTHR43272">
    <property type="entry name" value="LONG-CHAIN-FATTY-ACID--COA LIGASE"/>
    <property type="match status" value="1"/>
</dbReference>
<evidence type="ECO:0000313" key="5">
    <source>
        <dbReference type="Proteomes" id="UP000315914"/>
    </source>
</evidence>